<dbReference type="GO" id="GO:0010181">
    <property type="term" value="F:FMN binding"/>
    <property type="evidence" value="ECO:0007669"/>
    <property type="project" value="InterPro"/>
</dbReference>
<dbReference type="EMBL" id="BSEV01000017">
    <property type="protein sequence ID" value="GLK12633.1"/>
    <property type="molecule type" value="Genomic_DNA"/>
</dbReference>
<organism evidence="2 3">
    <name type="scientific">Streptosporangium carneum</name>
    <dbReference type="NCBI Taxonomy" id="47481"/>
    <lineage>
        <taxon>Bacteria</taxon>
        <taxon>Bacillati</taxon>
        <taxon>Actinomycetota</taxon>
        <taxon>Actinomycetes</taxon>
        <taxon>Streptosporangiales</taxon>
        <taxon>Streptosporangiaceae</taxon>
        <taxon>Streptosporangium</taxon>
    </lineage>
</organism>
<dbReference type="InterPro" id="IPR052200">
    <property type="entry name" value="Protoporphyrinogen_IX_DH"/>
</dbReference>
<reference evidence="2" key="1">
    <citation type="journal article" date="2014" name="Int. J. Syst. Evol. Microbiol.">
        <title>Complete genome sequence of Corynebacterium casei LMG S-19264T (=DSM 44701T), isolated from a smear-ripened cheese.</title>
        <authorList>
            <consortium name="US DOE Joint Genome Institute (JGI-PGF)"/>
            <person name="Walter F."/>
            <person name="Albersmeier A."/>
            <person name="Kalinowski J."/>
            <person name="Ruckert C."/>
        </authorList>
    </citation>
    <scope>NUCLEOTIDE SEQUENCE</scope>
    <source>
        <strain evidence="2">VKM Ac-2007</strain>
    </source>
</reference>
<sequence length="179" mass="19794">MAGPPLMSWQRRGGPAMTKVLVAYGSRRGSTREIAEWVARVLVEEGMDADVRDAAEVREVGDYDAVVLGGAIYFGRWHRHTRALVRRCARQLAERPVWLFSSGPLQTIGDRDAPPPDAAERARRRLGAMENVVFGGCLRADARGFPAATMARTAAGDFRDPERVRAWARDIAYDLKASI</sequence>
<dbReference type="Pfam" id="PF12724">
    <property type="entry name" value="Flavodoxin_5"/>
    <property type="match status" value="1"/>
</dbReference>
<dbReference type="Gene3D" id="3.40.50.360">
    <property type="match status" value="1"/>
</dbReference>
<evidence type="ECO:0000313" key="3">
    <source>
        <dbReference type="Proteomes" id="UP001143474"/>
    </source>
</evidence>
<dbReference type="SUPFAM" id="SSF52218">
    <property type="entry name" value="Flavoproteins"/>
    <property type="match status" value="1"/>
</dbReference>
<evidence type="ECO:0000259" key="1">
    <source>
        <dbReference type="PROSITE" id="PS50902"/>
    </source>
</evidence>
<dbReference type="Proteomes" id="UP001143474">
    <property type="component" value="Unassembled WGS sequence"/>
</dbReference>
<protein>
    <submittedName>
        <fullName evidence="2">Flavodoxin</fullName>
    </submittedName>
</protein>
<gene>
    <name evidence="2" type="primary">hemG</name>
    <name evidence="2" type="ORF">GCM10017600_60430</name>
</gene>
<dbReference type="InterPro" id="IPR029039">
    <property type="entry name" value="Flavoprotein-like_sf"/>
</dbReference>
<feature type="domain" description="Flavodoxin-like" evidence="1">
    <location>
        <begin position="20"/>
        <end position="172"/>
    </location>
</feature>
<reference evidence="2" key="2">
    <citation type="submission" date="2023-01" db="EMBL/GenBank/DDBJ databases">
        <authorList>
            <person name="Sun Q."/>
            <person name="Evtushenko L."/>
        </authorList>
    </citation>
    <scope>NUCLEOTIDE SEQUENCE</scope>
    <source>
        <strain evidence="2">VKM Ac-2007</strain>
    </source>
</reference>
<keyword evidence="3" id="KW-1185">Reference proteome</keyword>
<dbReference type="GO" id="GO:0070819">
    <property type="term" value="F:menaquinone-dependent protoporphyrinogen oxidase activity"/>
    <property type="evidence" value="ECO:0007669"/>
    <property type="project" value="TreeGrafter"/>
</dbReference>
<accession>A0A9W6I6P4</accession>
<dbReference type="AlphaFoldDB" id="A0A9W6I6P4"/>
<comment type="caution">
    <text evidence="2">The sequence shown here is derived from an EMBL/GenBank/DDBJ whole genome shotgun (WGS) entry which is preliminary data.</text>
</comment>
<dbReference type="InterPro" id="IPR026816">
    <property type="entry name" value="Flavodoxin_dom"/>
</dbReference>
<evidence type="ECO:0000313" key="2">
    <source>
        <dbReference type="EMBL" id="GLK12633.1"/>
    </source>
</evidence>
<dbReference type="PANTHER" id="PTHR38030:SF2">
    <property type="entry name" value="PROTOPORPHYRINOGEN IX DEHYDROGENASE [QUINONE]"/>
    <property type="match status" value="1"/>
</dbReference>
<dbReference type="GO" id="GO:0006783">
    <property type="term" value="P:heme biosynthetic process"/>
    <property type="evidence" value="ECO:0007669"/>
    <property type="project" value="TreeGrafter"/>
</dbReference>
<dbReference type="InterPro" id="IPR008254">
    <property type="entry name" value="Flavodoxin/NO_synth"/>
</dbReference>
<dbReference type="PANTHER" id="PTHR38030">
    <property type="entry name" value="PROTOPORPHYRINOGEN IX DEHYDROGENASE [MENAQUINONE]"/>
    <property type="match status" value="1"/>
</dbReference>
<name>A0A9W6I6P4_9ACTN</name>
<dbReference type="PROSITE" id="PS50902">
    <property type="entry name" value="FLAVODOXIN_LIKE"/>
    <property type="match status" value="1"/>
</dbReference>
<proteinExistence type="predicted"/>